<dbReference type="CDD" id="cd00609">
    <property type="entry name" value="AAT_like"/>
    <property type="match status" value="1"/>
</dbReference>
<dbReference type="Gene3D" id="3.40.640.10">
    <property type="entry name" value="Type I PLP-dependent aspartate aminotransferase-like (Major domain)"/>
    <property type="match status" value="1"/>
</dbReference>
<dbReference type="GO" id="GO:0008483">
    <property type="term" value="F:transaminase activity"/>
    <property type="evidence" value="ECO:0007669"/>
    <property type="project" value="UniProtKB-KW"/>
</dbReference>
<dbReference type="InterPro" id="IPR015421">
    <property type="entry name" value="PyrdxlP-dep_Trfase_major"/>
</dbReference>
<keyword evidence="3 4" id="KW-0808">Transferase</keyword>
<keyword evidence="2 4" id="KW-0032">Aminotransferase</keyword>
<comment type="caution">
    <text evidence="6">The sequence shown here is derived from an EMBL/GenBank/DDBJ whole genome shotgun (WGS) entry which is preliminary data.</text>
</comment>
<comment type="cofactor">
    <cofactor evidence="1 4">
        <name>pyridoxal 5'-phosphate</name>
        <dbReference type="ChEBI" id="CHEBI:597326"/>
    </cofactor>
</comment>
<dbReference type="Pfam" id="PF00155">
    <property type="entry name" value="Aminotran_1_2"/>
    <property type="match status" value="1"/>
</dbReference>
<evidence type="ECO:0000256" key="4">
    <source>
        <dbReference type="RuleBase" id="RU000481"/>
    </source>
</evidence>
<dbReference type="EC" id="2.6.1.-" evidence="4"/>
<dbReference type="PROSITE" id="PS00105">
    <property type="entry name" value="AA_TRANSFER_CLASS_1"/>
    <property type="match status" value="1"/>
</dbReference>
<evidence type="ECO:0000313" key="7">
    <source>
        <dbReference type="Proteomes" id="UP001466933"/>
    </source>
</evidence>
<gene>
    <name evidence="6" type="ORF">VOI36_11930</name>
</gene>
<accession>A0ABU9WEX9</accession>
<dbReference type="PANTHER" id="PTHR42832">
    <property type="entry name" value="AMINO ACID AMINOTRANSFERASE"/>
    <property type="match status" value="1"/>
</dbReference>
<evidence type="ECO:0000256" key="3">
    <source>
        <dbReference type="ARBA" id="ARBA00022679"/>
    </source>
</evidence>
<evidence type="ECO:0000313" key="6">
    <source>
        <dbReference type="EMBL" id="MEN2470601.1"/>
    </source>
</evidence>
<dbReference type="PANTHER" id="PTHR42832:SF3">
    <property type="entry name" value="L-GLUTAMINE--4-(METHYLSULFANYL)-2-OXOBUTANOATE AMINOTRANSFERASE"/>
    <property type="match status" value="1"/>
</dbReference>
<keyword evidence="7" id="KW-1185">Reference proteome</keyword>
<dbReference type="InterPro" id="IPR050881">
    <property type="entry name" value="LL-DAP_aminotransferase"/>
</dbReference>
<reference evidence="6 7" key="1">
    <citation type="submission" date="2024-05" db="EMBL/GenBank/DDBJ databases">
        <title>Burkholderia sp. Nov. a novel bacteria isolated from rhizosphere soil of Camellia sinensis.</title>
        <authorList>
            <person name="Dong Y."/>
        </authorList>
    </citation>
    <scope>NUCLEOTIDE SEQUENCE [LARGE SCALE GENOMIC DNA]</scope>
    <source>
        <strain evidence="6 7">GS2Y</strain>
    </source>
</reference>
<comment type="similarity">
    <text evidence="4">Belongs to the class-I pyridoxal-phosphate-dependent aminotransferase family.</text>
</comment>
<dbReference type="RefSeq" id="WP_343492052.1">
    <property type="nucleotide sequence ID" value="NZ_JBCPYA010000003.1"/>
</dbReference>
<name>A0ABU9WEX9_9BURK</name>
<proteinExistence type="inferred from homology"/>
<protein>
    <recommendedName>
        <fullName evidence="4">Aminotransferase</fullName>
        <ecNumber evidence="4">2.6.1.-</ecNumber>
    </recommendedName>
</protein>
<dbReference type="EMBL" id="JBCPYA010000003">
    <property type="protein sequence ID" value="MEN2470601.1"/>
    <property type="molecule type" value="Genomic_DNA"/>
</dbReference>
<sequence length="379" mass="41769">MDSSVYLSASIRAQLEAQRGAGDDVIDFTIGNPDFPPPPEIVDHLARSIADPGNHRYAAHESAGERDYREAVAGMYRRRFDVTLDATRNTLALLGCKESAHYLCMALVEPGDVVMICEPAYTTYRGNAALFGAEIHAIQCRPEHGYLPDWSEVPASVLRRTKILFLNYPNNPTGAVMPLDAFEKAVALAHEYGFVICNDSAYAELYYDAPPPSVLSVPGALEVAVEVGSLSKSFNLCGWRLGYMVGHPGVVERVLRLKQFTDAGPFPALQQAGAAALRLSDTFHRDLRARYRVRRDRVVDGLRACGYDVFPPPAGMFVWARTPDAERSDEHVARLLREHRIACNPGGVYGLSGTSFVRFALSVNEALIEEAMYRLGKSF</sequence>
<organism evidence="6 7">
    <name type="scientific">Burkholderia theae</name>
    <dbReference type="NCBI Taxonomy" id="3143496"/>
    <lineage>
        <taxon>Bacteria</taxon>
        <taxon>Pseudomonadati</taxon>
        <taxon>Pseudomonadota</taxon>
        <taxon>Betaproteobacteria</taxon>
        <taxon>Burkholderiales</taxon>
        <taxon>Burkholderiaceae</taxon>
        <taxon>Burkholderia</taxon>
    </lineage>
</organism>
<dbReference type="Proteomes" id="UP001466933">
    <property type="component" value="Unassembled WGS sequence"/>
</dbReference>
<dbReference type="InterPro" id="IPR015424">
    <property type="entry name" value="PyrdxlP-dep_Trfase"/>
</dbReference>
<dbReference type="InterPro" id="IPR004839">
    <property type="entry name" value="Aminotransferase_I/II_large"/>
</dbReference>
<evidence type="ECO:0000259" key="5">
    <source>
        <dbReference type="Pfam" id="PF00155"/>
    </source>
</evidence>
<dbReference type="InterPro" id="IPR004838">
    <property type="entry name" value="NHTrfase_class1_PyrdxlP-BS"/>
</dbReference>
<dbReference type="SUPFAM" id="SSF53383">
    <property type="entry name" value="PLP-dependent transferases"/>
    <property type="match status" value="1"/>
</dbReference>
<evidence type="ECO:0000256" key="2">
    <source>
        <dbReference type="ARBA" id="ARBA00022576"/>
    </source>
</evidence>
<evidence type="ECO:0000256" key="1">
    <source>
        <dbReference type="ARBA" id="ARBA00001933"/>
    </source>
</evidence>
<feature type="domain" description="Aminotransferase class I/classII large" evidence="5">
    <location>
        <begin position="24"/>
        <end position="374"/>
    </location>
</feature>
<dbReference type="Gene3D" id="3.90.1150.10">
    <property type="entry name" value="Aspartate Aminotransferase, domain 1"/>
    <property type="match status" value="1"/>
</dbReference>
<dbReference type="InterPro" id="IPR015422">
    <property type="entry name" value="PyrdxlP-dep_Trfase_small"/>
</dbReference>